<feature type="domain" description="Aminoglycoside phosphotransferase" evidence="12">
    <location>
        <begin position="33"/>
        <end position="257"/>
    </location>
</feature>
<evidence type="ECO:0000313" key="14">
    <source>
        <dbReference type="Proteomes" id="UP000295724"/>
    </source>
</evidence>
<keyword evidence="6 11" id="KW-0547">Nucleotide-binding</keyword>
<evidence type="ECO:0000256" key="2">
    <source>
        <dbReference type="ARBA" id="ARBA00022527"/>
    </source>
</evidence>
<gene>
    <name evidence="11" type="primary">srkA</name>
    <name evidence="13" type="ORF">C8D91_1733</name>
</gene>
<dbReference type="NCBIfam" id="NF008738">
    <property type="entry name" value="PRK11768.1"/>
    <property type="match status" value="1"/>
</dbReference>
<dbReference type="GO" id="GO:0004674">
    <property type="term" value="F:protein serine/threonine kinase activity"/>
    <property type="evidence" value="ECO:0007669"/>
    <property type="project" value="UniProtKB-UniRule"/>
</dbReference>
<evidence type="ECO:0000259" key="12">
    <source>
        <dbReference type="Pfam" id="PF01636"/>
    </source>
</evidence>
<dbReference type="GO" id="GO:0106310">
    <property type="term" value="F:protein serine kinase activity"/>
    <property type="evidence" value="ECO:0007669"/>
    <property type="project" value="RHEA"/>
</dbReference>
<dbReference type="OrthoDB" id="5392197at2"/>
<accession>A0A4R6XM76</accession>
<dbReference type="HAMAP" id="MF_01497">
    <property type="entry name" value="SrkA_kinase"/>
    <property type="match status" value="1"/>
</dbReference>
<keyword evidence="5 11" id="KW-0479">Metal-binding</keyword>
<feature type="binding site" evidence="11">
    <location>
        <position position="218"/>
    </location>
    <ligand>
        <name>Mg(2+)</name>
        <dbReference type="ChEBI" id="CHEBI:18420"/>
    </ligand>
</feature>
<evidence type="ECO:0000256" key="1">
    <source>
        <dbReference type="ARBA" id="ARBA00022490"/>
    </source>
</evidence>
<dbReference type="GO" id="GO:0000287">
    <property type="term" value="F:magnesium ion binding"/>
    <property type="evidence" value="ECO:0007669"/>
    <property type="project" value="UniProtKB-UniRule"/>
</dbReference>
<comment type="subunit">
    <text evidence="11">Monomer.</text>
</comment>
<dbReference type="Gene3D" id="1.20.1270.170">
    <property type="match status" value="1"/>
</dbReference>
<evidence type="ECO:0000256" key="3">
    <source>
        <dbReference type="ARBA" id="ARBA00022553"/>
    </source>
</evidence>
<keyword evidence="8 11" id="KW-0067">ATP-binding</keyword>
<dbReference type="EC" id="2.7.11.1" evidence="11"/>
<evidence type="ECO:0000256" key="4">
    <source>
        <dbReference type="ARBA" id="ARBA00022679"/>
    </source>
</evidence>
<feature type="site" description="ATP" evidence="11">
    <location>
        <position position="37"/>
    </location>
</feature>
<dbReference type="InterPro" id="IPR011009">
    <property type="entry name" value="Kinase-like_dom_sf"/>
</dbReference>
<dbReference type="SUPFAM" id="SSF56112">
    <property type="entry name" value="Protein kinase-like (PK-like)"/>
    <property type="match status" value="1"/>
</dbReference>
<evidence type="ECO:0000256" key="10">
    <source>
        <dbReference type="ARBA" id="ARBA00023016"/>
    </source>
</evidence>
<evidence type="ECO:0000256" key="7">
    <source>
        <dbReference type="ARBA" id="ARBA00022777"/>
    </source>
</evidence>
<name>A0A4R6XM76_9GAMM</name>
<dbReference type="PANTHER" id="PTHR39573:SF1">
    <property type="entry name" value="STRESS RESPONSE KINASE A"/>
    <property type="match status" value="1"/>
</dbReference>
<evidence type="ECO:0000256" key="6">
    <source>
        <dbReference type="ARBA" id="ARBA00022741"/>
    </source>
</evidence>
<keyword evidence="14" id="KW-1185">Reference proteome</keyword>
<feature type="active site" evidence="11">
    <location>
        <position position="218"/>
    </location>
</feature>
<dbReference type="InterPro" id="IPR032882">
    <property type="entry name" value="SrkA/RdoA"/>
</dbReference>
<keyword evidence="9 11" id="KW-0460">Magnesium</keyword>
<comment type="cofactor">
    <cofactor evidence="11">
        <name>Mg(2+)</name>
        <dbReference type="ChEBI" id="CHEBI:18420"/>
    </cofactor>
</comment>
<sequence>MDQPSPHPFDTLRPEKILDALESQGYLIDGRVSPLNSFENRVYQLGIEDSQPIIAKFYRPERWTEAQIQEEHDFCFEIEDHDIPVVTPLKNDNGNSLFDYEGFKFALFPRKGGYAPELDHENNLAIMGRTLARLHNVGAQRPFKFRPALNVQTFGQDSIDFVAEHFIPFEHKSAYLTVTKNIIQIATDKLHDATHIRVHGDLHIGNILLRDDIPNLVDFDDSRSAPAIQDIWMLLSGDLHEQHIQLQKIIQAYSQFRDFPHKELSMIESLRTLRMIHHTAWLARRWEDPAFAPAFPWFDTHQFWAQHVADLNQQLLALQS</sequence>
<evidence type="ECO:0000256" key="9">
    <source>
        <dbReference type="ARBA" id="ARBA00022842"/>
    </source>
</evidence>
<dbReference type="Gene3D" id="1.10.510.10">
    <property type="entry name" value="Transferase(Phosphotransferase) domain 1"/>
    <property type="match status" value="1"/>
</dbReference>
<dbReference type="GO" id="GO:0005524">
    <property type="term" value="F:ATP binding"/>
    <property type="evidence" value="ECO:0007669"/>
    <property type="project" value="UniProtKB-UniRule"/>
</dbReference>
<evidence type="ECO:0000313" key="13">
    <source>
        <dbReference type="EMBL" id="TDR20755.1"/>
    </source>
</evidence>
<comment type="caution">
    <text evidence="13">The sequence shown here is derived from an EMBL/GenBank/DDBJ whole genome shotgun (WGS) entry which is preliminary data.</text>
</comment>
<keyword evidence="7 11" id="KW-0418">Kinase</keyword>
<comment type="similarity">
    <text evidence="11">Belongs to the SrkA/RdoA protein kinase family.</text>
</comment>
<proteinExistence type="inferred from homology"/>
<dbReference type="AlphaFoldDB" id="A0A4R6XM76"/>
<comment type="catalytic activity">
    <reaction evidence="11">
        <text>L-threonyl-[protein] + ATP = O-phospho-L-threonyl-[protein] + ADP + H(+)</text>
        <dbReference type="Rhea" id="RHEA:46608"/>
        <dbReference type="Rhea" id="RHEA-COMP:11060"/>
        <dbReference type="Rhea" id="RHEA-COMP:11605"/>
        <dbReference type="ChEBI" id="CHEBI:15378"/>
        <dbReference type="ChEBI" id="CHEBI:30013"/>
        <dbReference type="ChEBI" id="CHEBI:30616"/>
        <dbReference type="ChEBI" id="CHEBI:61977"/>
        <dbReference type="ChEBI" id="CHEBI:456216"/>
        <dbReference type="EC" id="2.7.11.1"/>
    </reaction>
</comment>
<dbReference type="Pfam" id="PF01636">
    <property type="entry name" value="APH"/>
    <property type="match status" value="1"/>
</dbReference>
<dbReference type="RefSeq" id="WP_099018581.1">
    <property type="nucleotide sequence ID" value="NZ_NIHB01000001.1"/>
</dbReference>
<dbReference type="EMBL" id="SNZB01000003">
    <property type="protein sequence ID" value="TDR20755.1"/>
    <property type="molecule type" value="Genomic_DNA"/>
</dbReference>
<evidence type="ECO:0000256" key="5">
    <source>
        <dbReference type="ARBA" id="ARBA00022723"/>
    </source>
</evidence>
<dbReference type="Proteomes" id="UP000295724">
    <property type="component" value="Unassembled WGS sequence"/>
</dbReference>
<dbReference type="PANTHER" id="PTHR39573">
    <property type="entry name" value="STRESS RESPONSE KINASE A"/>
    <property type="match status" value="1"/>
</dbReference>
<keyword evidence="1 11" id="KW-0963">Cytoplasm</keyword>
<dbReference type="InterPro" id="IPR002575">
    <property type="entry name" value="Aminoglycoside_PTrfase"/>
</dbReference>
<keyword evidence="10 11" id="KW-0346">Stress response</keyword>
<keyword evidence="3 11" id="KW-0597">Phosphoprotein</keyword>
<reference evidence="13 14" key="1">
    <citation type="submission" date="2019-03" db="EMBL/GenBank/DDBJ databases">
        <title>Genomic Encyclopedia of Type Strains, Phase IV (KMG-IV): sequencing the most valuable type-strain genomes for metagenomic binning, comparative biology and taxonomic classification.</title>
        <authorList>
            <person name="Goeker M."/>
        </authorList>
    </citation>
    <scope>NUCLEOTIDE SEQUENCE [LARGE SCALE GENOMIC DNA]</scope>
    <source>
        <strain evidence="13 14">DSM 25488</strain>
    </source>
</reference>
<comment type="catalytic activity">
    <reaction evidence="11">
        <text>L-seryl-[protein] + ATP = O-phospho-L-seryl-[protein] + ADP + H(+)</text>
        <dbReference type="Rhea" id="RHEA:17989"/>
        <dbReference type="Rhea" id="RHEA-COMP:9863"/>
        <dbReference type="Rhea" id="RHEA-COMP:11604"/>
        <dbReference type="ChEBI" id="CHEBI:15378"/>
        <dbReference type="ChEBI" id="CHEBI:29999"/>
        <dbReference type="ChEBI" id="CHEBI:30616"/>
        <dbReference type="ChEBI" id="CHEBI:83421"/>
        <dbReference type="ChEBI" id="CHEBI:456216"/>
        <dbReference type="EC" id="2.7.11.1"/>
    </reaction>
</comment>
<feature type="binding site" evidence="11">
    <location>
        <position position="206"/>
    </location>
    <ligand>
        <name>Mg(2+)</name>
        <dbReference type="ChEBI" id="CHEBI:18420"/>
    </ligand>
</feature>
<comment type="function">
    <text evidence="11">A protein kinase that phosphorylates Ser and Thr residues. Probably acts to suppress the effects of stress linked to accumulation of reactive oxygen species. Probably involved in the extracytoplasmic stress response.</text>
</comment>
<organism evidence="13 14">
    <name type="scientific">Marinicella litoralis</name>
    <dbReference type="NCBI Taxonomy" id="644220"/>
    <lineage>
        <taxon>Bacteria</taxon>
        <taxon>Pseudomonadati</taxon>
        <taxon>Pseudomonadota</taxon>
        <taxon>Gammaproteobacteria</taxon>
        <taxon>Lysobacterales</taxon>
        <taxon>Marinicellaceae</taxon>
        <taxon>Marinicella</taxon>
    </lineage>
</organism>
<evidence type="ECO:0000256" key="8">
    <source>
        <dbReference type="ARBA" id="ARBA00022840"/>
    </source>
</evidence>
<dbReference type="Gene3D" id="3.30.200.70">
    <property type="match status" value="1"/>
</dbReference>
<keyword evidence="4 11" id="KW-0808">Transferase</keyword>
<dbReference type="GO" id="GO:0005737">
    <property type="term" value="C:cytoplasm"/>
    <property type="evidence" value="ECO:0007669"/>
    <property type="project" value="UniProtKB-SubCell"/>
</dbReference>
<protein>
    <recommendedName>
        <fullName evidence="11">Stress response kinase A</fullName>
        <ecNumber evidence="11">2.7.11.1</ecNumber>
    </recommendedName>
    <alternativeName>
        <fullName evidence="11">Serine/threonine-protein kinase SrkA</fullName>
    </alternativeName>
</protein>
<feature type="active site" description="Proton acceptor" evidence="11">
    <location>
        <position position="201"/>
    </location>
</feature>
<comment type="subcellular location">
    <subcellularLocation>
        <location evidence="11">Cytoplasm</location>
    </subcellularLocation>
</comment>
<keyword evidence="2 11" id="KW-0723">Serine/threonine-protein kinase</keyword>
<evidence type="ECO:0000256" key="11">
    <source>
        <dbReference type="HAMAP-Rule" id="MF_01497"/>
    </source>
</evidence>